<accession>A0A8C6HH88</accession>
<sequence length="173" mass="18862">MKTTKQTSSKQTSLSSSELPILLPSEFTGEGESAPRGYLGNYRDATKWYACPCLISSPQVSVTRGHWQPSYLLCVFQSQTQQQALHVLSTGKVGGDPLLTQGVGLTKGHRASVNTIVEILLLGYLCRVNVAEGMKDSLHTGAYVAVSLIGLTRHSRDPEYSSHLGSCFYLWDP</sequence>
<reference evidence="1" key="1">
    <citation type="submission" date="2025-08" db="UniProtKB">
        <authorList>
            <consortium name="Ensembl"/>
        </authorList>
    </citation>
    <scope>IDENTIFICATION</scope>
</reference>
<evidence type="ECO:0000313" key="2">
    <source>
        <dbReference type="Proteomes" id="UP000694415"/>
    </source>
</evidence>
<evidence type="ECO:0000313" key="1">
    <source>
        <dbReference type="Ensembl" id="ENSMSIP00000021676.1"/>
    </source>
</evidence>
<reference evidence="1" key="2">
    <citation type="submission" date="2025-09" db="UniProtKB">
        <authorList>
            <consortium name="Ensembl"/>
        </authorList>
    </citation>
    <scope>IDENTIFICATION</scope>
</reference>
<proteinExistence type="predicted"/>
<dbReference type="AlphaFoldDB" id="A0A8C6HH88"/>
<protein>
    <submittedName>
        <fullName evidence="1">Uncharacterized protein</fullName>
    </submittedName>
</protein>
<name>A0A8C6HH88_MUSSI</name>
<organism evidence="1 2">
    <name type="scientific">Mus spicilegus</name>
    <name type="common">Mound-building mouse</name>
    <dbReference type="NCBI Taxonomy" id="10103"/>
    <lineage>
        <taxon>Eukaryota</taxon>
        <taxon>Metazoa</taxon>
        <taxon>Chordata</taxon>
        <taxon>Craniata</taxon>
        <taxon>Vertebrata</taxon>
        <taxon>Euteleostomi</taxon>
        <taxon>Mammalia</taxon>
        <taxon>Eutheria</taxon>
        <taxon>Euarchontoglires</taxon>
        <taxon>Glires</taxon>
        <taxon>Rodentia</taxon>
        <taxon>Myomorpha</taxon>
        <taxon>Muroidea</taxon>
        <taxon>Muridae</taxon>
        <taxon>Murinae</taxon>
        <taxon>Mus</taxon>
        <taxon>Mus</taxon>
    </lineage>
</organism>
<dbReference type="Proteomes" id="UP000694415">
    <property type="component" value="Unplaced"/>
</dbReference>
<dbReference type="Ensembl" id="ENSMSIT00000027321.1">
    <property type="protein sequence ID" value="ENSMSIP00000021676.1"/>
    <property type="gene ID" value="ENSMSIG00000018406.1"/>
</dbReference>
<keyword evidence="2" id="KW-1185">Reference proteome</keyword>